<accession>A0ABX1DM44</accession>
<organism evidence="1 2">
    <name type="scientific">Brucella haematophila</name>
    <dbReference type="NCBI Taxonomy" id="419474"/>
    <lineage>
        <taxon>Bacteria</taxon>
        <taxon>Pseudomonadati</taxon>
        <taxon>Pseudomonadota</taxon>
        <taxon>Alphaproteobacteria</taxon>
        <taxon>Hyphomicrobiales</taxon>
        <taxon>Brucellaceae</taxon>
        <taxon>Brucella/Ochrobactrum group</taxon>
        <taxon>Brucella</taxon>
    </lineage>
</organism>
<comment type="caution">
    <text evidence="1">The sequence shown here is derived from an EMBL/GenBank/DDBJ whole genome shotgun (WGS) entry which is preliminary data.</text>
</comment>
<name>A0ABX1DM44_9HYPH</name>
<dbReference type="EMBL" id="JAAVLN010000001">
    <property type="protein sequence ID" value="NKC02387.1"/>
    <property type="molecule type" value="Genomic_DNA"/>
</dbReference>
<evidence type="ECO:0000313" key="2">
    <source>
        <dbReference type="Proteomes" id="UP000704467"/>
    </source>
</evidence>
<sequence length="85" mass="9682">MKNWISKRCGSSAQVKPYTYASVRGYLLAEGLGMGADHTEANRYADEAMAYIRRRIEQIAAITIYDPDARINFWNHFHEATGANR</sequence>
<dbReference type="Proteomes" id="UP000704467">
    <property type="component" value="Unassembled WGS sequence"/>
</dbReference>
<reference evidence="1 2" key="1">
    <citation type="submission" date="2020-03" db="EMBL/GenBank/DDBJ databases">
        <title>Whole genome sequencing of clinical and environmental type strains of Ochrobactrum.</title>
        <authorList>
            <person name="Dharne M."/>
        </authorList>
    </citation>
    <scope>NUCLEOTIDE SEQUENCE [LARGE SCALE GENOMIC DNA]</scope>
    <source>
        <strain evidence="1 2">CIP 109452</strain>
    </source>
</reference>
<protein>
    <submittedName>
        <fullName evidence="1">Uncharacterized protein</fullName>
    </submittedName>
</protein>
<gene>
    <name evidence="1" type="ORF">HED55_00280</name>
</gene>
<proteinExistence type="predicted"/>
<keyword evidence="2" id="KW-1185">Reference proteome</keyword>
<evidence type="ECO:0000313" key="1">
    <source>
        <dbReference type="EMBL" id="NKC02387.1"/>
    </source>
</evidence>